<accession>A0A1H4Y705</accession>
<sequence length="185" mass="19875">MSANDGDLVDRMAKKHSVSPAAVRVVLTALRRGGGRMAQFSHVEFGGMSQWSPGMSMVGEMFNTQLRAKLDALCSDLAAHLDTSETAGGARAGVDVSYRSQTRTEDWWPAGLGRPAAVGAQNDLRYAVFPETRRLVIDDRGTVSVYDTGSHRIFGVAQAQSTDRTLTFSSQNGLVKISDLPKVSG</sequence>
<evidence type="ECO:0000313" key="2">
    <source>
        <dbReference type="Proteomes" id="UP000198992"/>
    </source>
</evidence>
<dbReference type="RefSeq" id="WP_092117765.1">
    <property type="nucleotide sequence ID" value="NZ_FNTH01000001.1"/>
</dbReference>
<evidence type="ECO:0008006" key="3">
    <source>
        <dbReference type="Google" id="ProtNLM"/>
    </source>
</evidence>
<dbReference type="OrthoDB" id="1778949at2"/>
<reference evidence="1 2" key="1">
    <citation type="submission" date="2016-10" db="EMBL/GenBank/DDBJ databases">
        <authorList>
            <person name="de Groot N.N."/>
        </authorList>
    </citation>
    <scope>NUCLEOTIDE SEQUENCE [LARGE SCALE GENOMIC DNA]</scope>
    <source>
        <strain evidence="1 2">MT12</strain>
    </source>
</reference>
<evidence type="ECO:0000313" key="1">
    <source>
        <dbReference type="EMBL" id="SED13782.1"/>
    </source>
</evidence>
<dbReference type="AlphaFoldDB" id="A0A1H4Y705"/>
<proteinExistence type="predicted"/>
<dbReference type="Proteomes" id="UP000198992">
    <property type="component" value="Unassembled WGS sequence"/>
</dbReference>
<name>A0A1H4Y705_9BRAD</name>
<dbReference type="EMBL" id="FNTH01000001">
    <property type="protein sequence ID" value="SED13782.1"/>
    <property type="molecule type" value="Genomic_DNA"/>
</dbReference>
<organism evidence="1 2">
    <name type="scientific">Bradyrhizobium erythrophlei</name>
    <dbReference type="NCBI Taxonomy" id="1437360"/>
    <lineage>
        <taxon>Bacteria</taxon>
        <taxon>Pseudomonadati</taxon>
        <taxon>Pseudomonadota</taxon>
        <taxon>Alphaproteobacteria</taxon>
        <taxon>Hyphomicrobiales</taxon>
        <taxon>Nitrobacteraceae</taxon>
        <taxon>Bradyrhizobium</taxon>
    </lineage>
</organism>
<gene>
    <name evidence="1" type="ORF">SAMN05444164_3819</name>
</gene>
<protein>
    <recommendedName>
        <fullName evidence="3">SHOCT domain-containing protein</fullName>
    </recommendedName>
</protein>